<keyword evidence="2" id="KW-0449">Lipoprotein</keyword>
<reference evidence="4" key="1">
    <citation type="journal article" date="2022" name="Front. Microbiol.">
        <title>New perspectives on an old grouping: The genomic and phenotypic variability of Oxalobacter formigenes and the implications for calcium oxalate stone prevention.</title>
        <authorList>
            <person name="Chmiel J.A."/>
            <person name="Carr C."/>
            <person name="Stuivenberg G.A."/>
            <person name="Venema R."/>
            <person name="Chanyi R.M."/>
            <person name="Al K.F."/>
            <person name="Giguere D."/>
            <person name="Say H."/>
            <person name="Akouris P.P."/>
            <person name="Dominguez Romero S.A."/>
            <person name="Kwong A."/>
            <person name="Tai V."/>
            <person name="Koval S.F."/>
            <person name="Razvi H."/>
            <person name="Bjazevic J."/>
            <person name="Burton J.P."/>
        </authorList>
    </citation>
    <scope>NUCLEOTIDE SEQUENCE</scope>
    <source>
        <strain evidence="4">OxK</strain>
    </source>
</reference>
<dbReference type="PROSITE" id="PS51257">
    <property type="entry name" value="PROKAR_LIPOPROTEIN"/>
    <property type="match status" value="1"/>
</dbReference>
<dbReference type="NCBIfam" id="TIGR01845">
    <property type="entry name" value="outer_NodT"/>
    <property type="match status" value="1"/>
</dbReference>
<dbReference type="RefSeq" id="WP_269315632.1">
    <property type="nucleotide sequence ID" value="NZ_CP098251.1"/>
</dbReference>
<comment type="subcellular location">
    <subcellularLocation>
        <location evidence="2">Cell membrane</location>
        <topology evidence="2">Lipid-anchor</topology>
    </subcellularLocation>
</comment>
<proteinExistence type="inferred from homology"/>
<feature type="coiled-coil region" evidence="3">
    <location>
        <begin position="378"/>
        <end position="405"/>
    </location>
</feature>
<dbReference type="AlphaFoldDB" id="A0A9E9NSN7"/>
<dbReference type="GO" id="GO:0005886">
    <property type="term" value="C:plasma membrane"/>
    <property type="evidence" value="ECO:0007669"/>
    <property type="project" value="UniProtKB-SubCell"/>
</dbReference>
<evidence type="ECO:0000256" key="1">
    <source>
        <dbReference type="ARBA" id="ARBA00007613"/>
    </source>
</evidence>
<dbReference type="Proteomes" id="UP001164819">
    <property type="component" value="Chromosome"/>
</dbReference>
<accession>A0A9E9NSN7</accession>
<keyword evidence="2" id="KW-0472">Membrane</keyword>
<dbReference type="InterPro" id="IPR003423">
    <property type="entry name" value="OMP_efflux"/>
</dbReference>
<evidence type="ECO:0000256" key="2">
    <source>
        <dbReference type="RuleBase" id="RU362097"/>
    </source>
</evidence>
<dbReference type="PANTHER" id="PTHR30203">
    <property type="entry name" value="OUTER MEMBRANE CATION EFFLUX PROTEIN"/>
    <property type="match status" value="1"/>
</dbReference>
<keyword evidence="2" id="KW-0812">Transmembrane</keyword>
<name>A0A9E9NSN7_9BURK</name>
<dbReference type="Pfam" id="PF02321">
    <property type="entry name" value="OEP"/>
    <property type="match status" value="2"/>
</dbReference>
<dbReference type="Gene3D" id="2.20.200.10">
    <property type="entry name" value="Outer membrane efflux proteins (OEP)"/>
    <property type="match status" value="1"/>
</dbReference>
<gene>
    <name evidence="4" type="ORF">NB646_07030</name>
</gene>
<dbReference type="PANTHER" id="PTHR30203:SF33">
    <property type="entry name" value="BLR4455 PROTEIN"/>
    <property type="match status" value="1"/>
</dbReference>
<keyword evidence="2" id="KW-1134">Transmembrane beta strand</keyword>
<organism evidence="4">
    <name type="scientific">Oxalobacter aliiformigenes</name>
    <dbReference type="NCBI Taxonomy" id="2946593"/>
    <lineage>
        <taxon>Bacteria</taxon>
        <taxon>Pseudomonadati</taxon>
        <taxon>Pseudomonadota</taxon>
        <taxon>Betaproteobacteria</taxon>
        <taxon>Burkholderiales</taxon>
        <taxon>Oxalobacteraceae</taxon>
        <taxon>Oxalobacter</taxon>
    </lineage>
</organism>
<dbReference type="EMBL" id="CP098251">
    <property type="protein sequence ID" value="WAV90615.1"/>
    <property type="molecule type" value="Genomic_DNA"/>
</dbReference>
<dbReference type="SUPFAM" id="SSF56954">
    <property type="entry name" value="Outer membrane efflux proteins (OEP)"/>
    <property type="match status" value="1"/>
</dbReference>
<dbReference type="Gene3D" id="1.20.1600.10">
    <property type="entry name" value="Outer membrane efflux proteins (OEP)"/>
    <property type="match status" value="1"/>
</dbReference>
<sequence length="485" mass="53099">MKAAWIGVVGVTVAVLGGCMMGPDYRRPDLPVPETYRFLPEDASLQALDSRWWEDFGDPVLNGMVEEAIANNRDLRAALANSEKAAAAIMLARSDLFPQISINAKTGRERLSERDAEPVIGVPNPQNGRQASIGASWEIDLWGRIRRLTESAEADARSVEQARRAALLSVVANVVTRYIDLLALDEQLAIARNTSDNYAESLRIIELQFKYGVTSQMTVAQAASQYETAQSQIPQIRHSITQTENALNILMGRNPGPVMRGSSLNQLKSPVVPADLPSRLLLRRPDILAAEQDLVSANAMIGATRALYFPTISLTGAFGSSSESLKNLWKGDAKTWSFAGVLTMPVFQGGAIYAQVRKAEAGQRAALAKYEAAVQSAFADVDNALSLQERVNEQLEKEIRLVSQLSDYSRLAKLQYDEGYSAYSVVLQADQSLFPRQLTLAQLKASSLTSVVGLYKSLGGGWIDLADRKTPQIPEKESRKNARKM</sequence>
<dbReference type="InterPro" id="IPR010131">
    <property type="entry name" value="MdtP/NodT-like"/>
</dbReference>
<keyword evidence="3" id="KW-0175">Coiled coil</keyword>
<evidence type="ECO:0000256" key="3">
    <source>
        <dbReference type="SAM" id="Coils"/>
    </source>
</evidence>
<dbReference type="GO" id="GO:0015562">
    <property type="term" value="F:efflux transmembrane transporter activity"/>
    <property type="evidence" value="ECO:0007669"/>
    <property type="project" value="InterPro"/>
</dbReference>
<comment type="similarity">
    <text evidence="1 2">Belongs to the outer membrane factor (OMF) (TC 1.B.17) family.</text>
</comment>
<keyword evidence="2" id="KW-0564">Palmitate</keyword>
<evidence type="ECO:0000313" key="4">
    <source>
        <dbReference type="EMBL" id="WAV90615.1"/>
    </source>
</evidence>
<protein>
    <submittedName>
        <fullName evidence="4">Efflux transporter outer membrane subunit</fullName>
    </submittedName>
</protein>